<organism evidence="1 2">
    <name type="scientific">Purpureocillium lavendulum</name>
    <dbReference type="NCBI Taxonomy" id="1247861"/>
    <lineage>
        <taxon>Eukaryota</taxon>
        <taxon>Fungi</taxon>
        <taxon>Dikarya</taxon>
        <taxon>Ascomycota</taxon>
        <taxon>Pezizomycotina</taxon>
        <taxon>Sordariomycetes</taxon>
        <taxon>Hypocreomycetidae</taxon>
        <taxon>Hypocreales</taxon>
        <taxon>Ophiocordycipitaceae</taxon>
        <taxon>Purpureocillium</taxon>
    </lineage>
</organism>
<protein>
    <submittedName>
        <fullName evidence="1">Tetratricopeptide repeat domain-containingprotein</fullName>
    </submittedName>
</protein>
<evidence type="ECO:0000313" key="2">
    <source>
        <dbReference type="Proteomes" id="UP001163105"/>
    </source>
</evidence>
<dbReference type="PANTHER" id="PTHR46082:SF6">
    <property type="entry name" value="AAA+ ATPASE DOMAIN-CONTAINING PROTEIN-RELATED"/>
    <property type="match status" value="1"/>
</dbReference>
<reference evidence="1" key="1">
    <citation type="submission" date="2023-01" db="EMBL/GenBank/DDBJ databases">
        <title>The growth and conidiation of Purpureocillium lavendulum are regulated by nitrogen source and histone H3K14 acetylation.</title>
        <authorList>
            <person name="Tang P."/>
            <person name="Han J."/>
            <person name="Zhang C."/>
            <person name="Tang P."/>
            <person name="Qi F."/>
            <person name="Zhang K."/>
            <person name="Liang L."/>
        </authorList>
    </citation>
    <scope>NUCLEOTIDE SEQUENCE</scope>
    <source>
        <strain evidence="1">YMF1.00683</strain>
    </source>
</reference>
<dbReference type="Pfam" id="PF13424">
    <property type="entry name" value="TPR_12"/>
    <property type="match status" value="3"/>
</dbReference>
<dbReference type="InterPro" id="IPR053137">
    <property type="entry name" value="NLR-like"/>
</dbReference>
<accession>A0AB34FGE2</accession>
<evidence type="ECO:0000313" key="1">
    <source>
        <dbReference type="EMBL" id="KAJ6438089.1"/>
    </source>
</evidence>
<dbReference type="EMBL" id="JAQHRD010000008">
    <property type="protein sequence ID" value="KAJ6438089.1"/>
    <property type="molecule type" value="Genomic_DNA"/>
</dbReference>
<dbReference type="SUPFAM" id="SSF48452">
    <property type="entry name" value="TPR-like"/>
    <property type="match status" value="3"/>
</dbReference>
<dbReference type="Gene3D" id="1.25.40.10">
    <property type="entry name" value="Tetratricopeptide repeat domain"/>
    <property type="match status" value="2"/>
</dbReference>
<gene>
    <name evidence="1" type="ORF">O9K51_08678</name>
</gene>
<comment type="caution">
    <text evidence="1">The sequence shown here is derived from an EMBL/GenBank/DDBJ whole genome shotgun (WGS) entry which is preliminary data.</text>
</comment>
<dbReference type="Proteomes" id="UP001163105">
    <property type="component" value="Unassembled WGS sequence"/>
</dbReference>
<proteinExistence type="predicted"/>
<dbReference type="InterPro" id="IPR011990">
    <property type="entry name" value="TPR-like_helical_dom_sf"/>
</dbReference>
<name>A0AB34FGE2_9HYPO</name>
<dbReference type="PANTHER" id="PTHR46082">
    <property type="entry name" value="ATP/GTP-BINDING PROTEIN-RELATED"/>
    <property type="match status" value="1"/>
</dbReference>
<dbReference type="AlphaFoldDB" id="A0AB34FGE2"/>
<sequence>MTSEQDIQELQSRAAALADQGRWAESSGLLEQAVELWDRDRGADSEQAAECRSILAYNYRHQGRYQQARELDSVVLTKRSELLGNDHPDTAKSLNNLALDLKGLGHAADALGLEHQALAIISRVDGEDAPSTLTSVHNLANSYANVGRHRDAARLHERVVHTRTRVLGEDHFETIMAMDLLGVDYRNMDELDMALTWQQKAVNLAKAHLGELHDTTIKCTINMATTCRVSGRPVQAIELLEATYRACQASGREDTPLVIGLINGLAVAYCKAGRLGEAKPLLERCYDFNNRVLGANHPTTGISRDSLEWILEQLGELQRAQIS</sequence>
<keyword evidence="2" id="KW-1185">Reference proteome</keyword>